<dbReference type="EMBL" id="CAXAMM010007691">
    <property type="protein sequence ID" value="CAK9015065.1"/>
    <property type="molecule type" value="Genomic_DNA"/>
</dbReference>
<name>A0ABP0JLC8_9DINO</name>
<organism evidence="1 2">
    <name type="scientific">Durusdinium trenchii</name>
    <dbReference type="NCBI Taxonomy" id="1381693"/>
    <lineage>
        <taxon>Eukaryota</taxon>
        <taxon>Sar</taxon>
        <taxon>Alveolata</taxon>
        <taxon>Dinophyceae</taxon>
        <taxon>Suessiales</taxon>
        <taxon>Symbiodiniaceae</taxon>
        <taxon>Durusdinium</taxon>
    </lineage>
</organism>
<evidence type="ECO:0000313" key="1">
    <source>
        <dbReference type="EMBL" id="CAK9015065.1"/>
    </source>
</evidence>
<protein>
    <recommendedName>
        <fullName evidence="3">SURF1-like protein</fullName>
    </recommendedName>
</protein>
<proteinExistence type="predicted"/>
<evidence type="ECO:0008006" key="3">
    <source>
        <dbReference type="Google" id="ProtNLM"/>
    </source>
</evidence>
<sequence length="307" mass="33828">MASKKHVIVGAWTLVGAAAGTKLFLDHGKYQKLPCVQLALEELAAKRQFLEPLKLGLWPRQGHLDANAGLMRARFQVCGADGAMAHVLVGAKREKQHEDLEGQEDEDQDWKYYWLRPWEFKKALVDKIRSIGRGSLGSALEDDPSQWRLETLVVLPDGGKDSQALLGNPLSLPEYEAFCLRRDQSSKDDLSRRRLHTALCISFMATILAGGARLVRSGHVWQSHGFVRKAVLEDRKIKAVLGPSHIESCTGTFTPTYINAQLKLVGNAGAVADVTVAASRDSSHQSWHIASARMNVGGVMCKLDLAR</sequence>
<gene>
    <name evidence="1" type="ORF">SCF082_LOCUS12595</name>
</gene>
<keyword evidence="2" id="KW-1185">Reference proteome</keyword>
<reference evidence="1 2" key="1">
    <citation type="submission" date="2024-02" db="EMBL/GenBank/DDBJ databases">
        <authorList>
            <person name="Chen Y."/>
            <person name="Shah S."/>
            <person name="Dougan E. K."/>
            <person name="Thang M."/>
            <person name="Chan C."/>
        </authorList>
    </citation>
    <scope>NUCLEOTIDE SEQUENCE [LARGE SCALE GENOMIC DNA]</scope>
</reference>
<accession>A0ABP0JLC8</accession>
<comment type="caution">
    <text evidence="1">The sequence shown here is derived from an EMBL/GenBank/DDBJ whole genome shotgun (WGS) entry which is preliminary data.</text>
</comment>
<dbReference type="Proteomes" id="UP001642464">
    <property type="component" value="Unassembled WGS sequence"/>
</dbReference>
<evidence type="ECO:0000313" key="2">
    <source>
        <dbReference type="Proteomes" id="UP001642464"/>
    </source>
</evidence>